<dbReference type="EMBL" id="CAMPGE010009467">
    <property type="protein sequence ID" value="CAI2368334.1"/>
    <property type="molecule type" value="Genomic_DNA"/>
</dbReference>
<dbReference type="SUPFAM" id="SSF53187">
    <property type="entry name" value="Zn-dependent exopeptidases"/>
    <property type="match status" value="1"/>
</dbReference>
<dbReference type="InterPro" id="IPR002933">
    <property type="entry name" value="Peptidase_M20"/>
</dbReference>
<reference evidence="5" key="1">
    <citation type="submission" date="2023-07" db="EMBL/GenBank/DDBJ databases">
        <authorList>
            <consortium name="AG Swart"/>
            <person name="Singh M."/>
            <person name="Singh A."/>
            <person name="Seah K."/>
            <person name="Emmerich C."/>
        </authorList>
    </citation>
    <scope>NUCLEOTIDE SEQUENCE</scope>
    <source>
        <strain evidence="5">DP1</strain>
    </source>
</reference>
<dbReference type="InterPro" id="IPR011650">
    <property type="entry name" value="Peptidase_M20_dimer"/>
</dbReference>
<dbReference type="GO" id="GO:0046872">
    <property type="term" value="F:metal ion binding"/>
    <property type="evidence" value="ECO:0007669"/>
    <property type="project" value="UniProtKB-KW"/>
</dbReference>
<evidence type="ECO:0000256" key="3">
    <source>
        <dbReference type="ARBA" id="ARBA00022801"/>
    </source>
</evidence>
<accession>A0AAD1X9P9</accession>
<dbReference type="Gene3D" id="3.30.70.360">
    <property type="match status" value="1"/>
</dbReference>
<keyword evidence="1" id="KW-0645">Protease</keyword>
<keyword evidence="3" id="KW-0378">Hydrolase</keyword>
<sequence>MDTEKSKKFIEDNFQSMFLDPISEFIKVPNLTPSFDPEFQTNGLIEQAIDNVKGYAESMDIPGLKFHVHNEEGRAPMALIEIPGNGKKNIMVYGHLDKQPHMEGWTEGTGPTTPTIIGDKLYGRGSTDDGYVSFATLTAVKNILDQGQEIPRIVLVLEAEEESGSKDLVYLLEKCKDIIKTPDVCLCCDSGALDYKTLWLTSSLRGSMGMNVKVSIAKDAFHSGICGGAMPETFRIANNLLDRLEDPITKRMEKFEVEIEDRFKEEAKNIVGLVGTDLYKDFKLLEGCRPIHHDNLEEMYLNINWRPALAVCGADGLPTLSKAGNVVRASTSLRLKIRLPPSLDAKEMCDEVVKTLSEDVPFGAKIEFDDVSSGSGWVMKDLKEETSKAIHESSEEFYEKKAGLYGIGGSIPFLKTLEGIYPETEILAMGVGGNDCNIHAPDETLDIPYMKKFIPTLSHILAKMA</sequence>
<name>A0AAD1X9P9_EUPCR</name>
<evidence type="ECO:0000313" key="6">
    <source>
        <dbReference type="Proteomes" id="UP001295684"/>
    </source>
</evidence>
<feature type="domain" description="Peptidase M20 dimerisation" evidence="4">
    <location>
        <begin position="204"/>
        <end position="359"/>
    </location>
</feature>
<dbReference type="GO" id="GO:0008233">
    <property type="term" value="F:peptidase activity"/>
    <property type="evidence" value="ECO:0007669"/>
    <property type="project" value="UniProtKB-KW"/>
</dbReference>
<evidence type="ECO:0000256" key="1">
    <source>
        <dbReference type="ARBA" id="ARBA00022670"/>
    </source>
</evidence>
<keyword evidence="2" id="KW-0479">Metal-binding</keyword>
<dbReference type="Gene3D" id="3.40.630.10">
    <property type="entry name" value="Zn peptidases"/>
    <property type="match status" value="1"/>
</dbReference>
<dbReference type="GO" id="GO:0006508">
    <property type="term" value="P:proteolysis"/>
    <property type="evidence" value="ECO:0007669"/>
    <property type="project" value="UniProtKB-KW"/>
</dbReference>
<evidence type="ECO:0000313" key="5">
    <source>
        <dbReference type="EMBL" id="CAI2368334.1"/>
    </source>
</evidence>
<dbReference type="InterPro" id="IPR051458">
    <property type="entry name" value="Cyt/Met_Dipeptidase"/>
</dbReference>
<evidence type="ECO:0000256" key="2">
    <source>
        <dbReference type="ARBA" id="ARBA00022723"/>
    </source>
</evidence>
<dbReference type="PANTHER" id="PTHR43270">
    <property type="entry name" value="BETA-ALA-HIS DIPEPTIDASE"/>
    <property type="match status" value="1"/>
</dbReference>
<dbReference type="AlphaFoldDB" id="A0AAD1X9P9"/>
<organism evidence="5 6">
    <name type="scientific">Euplotes crassus</name>
    <dbReference type="NCBI Taxonomy" id="5936"/>
    <lineage>
        <taxon>Eukaryota</taxon>
        <taxon>Sar</taxon>
        <taxon>Alveolata</taxon>
        <taxon>Ciliophora</taxon>
        <taxon>Intramacronucleata</taxon>
        <taxon>Spirotrichea</taxon>
        <taxon>Hypotrichia</taxon>
        <taxon>Euplotida</taxon>
        <taxon>Euplotidae</taxon>
        <taxon>Moneuplotes</taxon>
    </lineage>
</organism>
<dbReference type="Proteomes" id="UP001295684">
    <property type="component" value="Unassembled WGS sequence"/>
</dbReference>
<keyword evidence="6" id="KW-1185">Reference proteome</keyword>
<dbReference type="Pfam" id="PF01546">
    <property type="entry name" value="Peptidase_M20"/>
    <property type="match status" value="1"/>
</dbReference>
<dbReference type="PANTHER" id="PTHR43270:SF4">
    <property type="entry name" value="CARNOSINE DIPEPTIDASE 2, ISOFORM A"/>
    <property type="match status" value="1"/>
</dbReference>
<dbReference type="Pfam" id="PF07687">
    <property type="entry name" value="M20_dimer"/>
    <property type="match status" value="1"/>
</dbReference>
<evidence type="ECO:0000259" key="4">
    <source>
        <dbReference type="Pfam" id="PF07687"/>
    </source>
</evidence>
<gene>
    <name evidence="5" type="ORF">ECRASSUSDP1_LOCUS9625</name>
</gene>
<proteinExistence type="predicted"/>
<protein>
    <recommendedName>
        <fullName evidence="4">Peptidase M20 dimerisation domain-containing protein</fullName>
    </recommendedName>
</protein>
<comment type="caution">
    <text evidence="5">The sequence shown here is derived from an EMBL/GenBank/DDBJ whole genome shotgun (WGS) entry which is preliminary data.</text>
</comment>